<feature type="region of interest" description="Disordered" evidence="1">
    <location>
        <begin position="419"/>
        <end position="439"/>
    </location>
</feature>
<accession>A0A5E6MDW8</accession>
<gene>
    <name evidence="2" type="ORF">MAMT_01741</name>
</gene>
<dbReference type="RefSeq" id="WP_246186609.1">
    <property type="nucleotide sequence ID" value="NZ_CABFVA020000093.1"/>
</dbReference>
<dbReference type="EMBL" id="CABFVA020000093">
    <property type="protein sequence ID" value="VVM07403.1"/>
    <property type="molecule type" value="Genomic_DNA"/>
</dbReference>
<organism evidence="2 3">
    <name type="scientific">Methylacidimicrobium tartarophylax</name>
    <dbReference type="NCBI Taxonomy" id="1041768"/>
    <lineage>
        <taxon>Bacteria</taxon>
        <taxon>Pseudomonadati</taxon>
        <taxon>Verrucomicrobiota</taxon>
        <taxon>Methylacidimicrobium</taxon>
    </lineage>
</organism>
<evidence type="ECO:0000313" key="2">
    <source>
        <dbReference type="EMBL" id="VVM07403.1"/>
    </source>
</evidence>
<sequence>MNANDRLSLLRSGMPTSGLLAEKEWRASDAAFPLSERHVTLLGRLGPVLQHFVQGCNLLYRWSVQGKAPTWIADLLDRGKPPELVALSRRPALANLIPRVIRPDLLWTESGFALCELDSVPGGIGVTAWLQEQFSLWDSALLGGAGKMKEGFARLFPTGDVVVSEEASSYRPEMEYLVGADRVCAAEDYRCSDRAIYRFFECFDWERLSTIRESFDPDRVPMTPPPKPYLEEKLWLALFWFRPLRDFWRRQLTDKGFQLLREIIPQSWILDPSPLPPQAVYPGLEINDWRELGHFSQSERDLVLKVSGFSPLAWGSRGVFVGSDLAQAEWQKRIEHALEEFGSHPWLLQRFAKGALVEHRFFTSSGEEERMTGRVRISPYYFVLDGKTELGGALATICPADKKLVHGMRDAILVPATRMEGAAEPTRPRDRDRKMGVVP</sequence>
<dbReference type="AlphaFoldDB" id="A0A5E6MDW8"/>
<evidence type="ECO:0008006" key="4">
    <source>
        <dbReference type="Google" id="ProtNLM"/>
    </source>
</evidence>
<name>A0A5E6MDW8_9BACT</name>
<proteinExistence type="predicted"/>
<feature type="compositionally biased region" description="Basic and acidic residues" evidence="1">
    <location>
        <begin position="426"/>
        <end position="439"/>
    </location>
</feature>
<dbReference type="Proteomes" id="UP000334923">
    <property type="component" value="Unassembled WGS sequence"/>
</dbReference>
<protein>
    <recommendedName>
        <fullName evidence="4">Glutathionylspermidine synthase pre-ATP-grasp-like domain-containing protein</fullName>
    </recommendedName>
</protein>
<reference evidence="2 3" key="1">
    <citation type="submission" date="2019-09" db="EMBL/GenBank/DDBJ databases">
        <authorList>
            <person name="Cremers G."/>
        </authorList>
    </citation>
    <scope>NUCLEOTIDE SEQUENCE [LARGE SCALE GENOMIC DNA]</scope>
    <source>
        <strain evidence="2">4A</strain>
    </source>
</reference>
<evidence type="ECO:0000256" key="1">
    <source>
        <dbReference type="SAM" id="MobiDB-lite"/>
    </source>
</evidence>
<evidence type="ECO:0000313" key="3">
    <source>
        <dbReference type="Proteomes" id="UP000334923"/>
    </source>
</evidence>
<keyword evidence="3" id="KW-1185">Reference proteome</keyword>